<organism evidence="1 2">
    <name type="scientific">Trichinella patagoniensis</name>
    <dbReference type="NCBI Taxonomy" id="990121"/>
    <lineage>
        <taxon>Eukaryota</taxon>
        <taxon>Metazoa</taxon>
        <taxon>Ecdysozoa</taxon>
        <taxon>Nematoda</taxon>
        <taxon>Enoplea</taxon>
        <taxon>Dorylaimia</taxon>
        <taxon>Trichinellida</taxon>
        <taxon>Trichinellidae</taxon>
        <taxon>Trichinella</taxon>
    </lineage>
</organism>
<dbReference type="Proteomes" id="UP000054783">
    <property type="component" value="Unassembled WGS sequence"/>
</dbReference>
<comment type="caution">
    <text evidence="1">The sequence shown here is derived from an EMBL/GenBank/DDBJ whole genome shotgun (WGS) entry which is preliminary data.</text>
</comment>
<reference evidence="1 2" key="1">
    <citation type="submission" date="2015-01" db="EMBL/GenBank/DDBJ databases">
        <title>Evolution of Trichinella species and genotypes.</title>
        <authorList>
            <person name="Korhonen P.K."/>
            <person name="Edoardo P."/>
            <person name="Giuseppe L.R."/>
            <person name="Gasser R.B."/>
        </authorList>
    </citation>
    <scope>NUCLEOTIDE SEQUENCE [LARGE SCALE GENOMIC DNA]</scope>
    <source>
        <strain evidence="1">ISS2496</strain>
    </source>
</reference>
<dbReference type="OrthoDB" id="10389479at2759"/>
<evidence type="ECO:0000313" key="1">
    <source>
        <dbReference type="EMBL" id="KRY16421.1"/>
    </source>
</evidence>
<gene>
    <name evidence="1" type="ORF">T12_17118</name>
</gene>
<accession>A0A0V0ZV25</accession>
<keyword evidence="2" id="KW-1185">Reference proteome</keyword>
<name>A0A0V0ZV25_9BILA</name>
<sequence>MNHQQRLCKVLMINSLLMHCKYCSMVSLLFKLYKLLIKVLENAKQNFTTHPITRRTFSQLETLAHRLDEFLNEYLPKAAGKEDMIVCHVFALLADVQRFQHSPPGM</sequence>
<proteinExistence type="predicted"/>
<dbReference type="AlphaFoldDB" id="A0A0V0ZV25"/>
<dbReference type="EMBL" id="JYDQ01000078">
    <property type="protein sequence ID" value="KRY16421.1"/>
    <property type="molecule type" value="Genomic_DNA"/>
</dbReference>
<protein>
    <submittedName>
        <fullName evidence="1">Uncharacterized protein</fullName>
    </submittedName>
</protein>
<evidence type="ECO:0000313" key="2">
    <source>
        <dbReference type="Proteomes" id="UP000054783"/>
    </source>
</evidence>